<dbReference type="Proteomes" id="UP001108025">
    <property type="component" value="Unassembled WGS sequence"/>
</dbReference>
<evidence type="ECO:0000313" key="1">
    <source>
        <dbReference type="EMBL" id="MCD1116889.1"/>
    </source>
</evidence>
<organism evidence="1 2">
    <name type="scientific">Chryseobacterium turcicum</name>
    <dbReference type="NCBI Taxonomy" id="2898076"/>
    <lineage>
        <taxon>Bacteria</taxon>
        <taxon>Pseudomonadati</taxon>
        <taxon>Bacteroidota</taxon>
        <taxon>Flavobacteriia</taxon>
        <taxon>Flavobacteriales</taxon>
        <taxon>Weeksellaceae</taxon>
        <taxon>Chryseobacterium group</taxon>
        <taxon>Chryseobacterium</taxon>
    </lineage>
</organism>
<name>A0A9Q3V112_9FLAO</name>
<proteinExistence type="predicted"/>
<dbReference type="RefSeq" id="WP_230668652.1">
    <property type="nucleotide sequence ID" value="NZ_JAJNAY010000001.1"/>
</dbReference>
<reference evidence="1" key="1">
    <citation type="submission" date="2021-11" db="EMBL/GenBank/DDBJ databases">
        <title>Description of novel Chryseobacterium species.</title>
        <authorList>
            <person name="Saticioglu I.B."/>
            <person name="Ay H."/>
            <person name="Altun S."/>
            <person name="Duman M."/>
        </authorList>
    </citation>
    <scope>NUCLEOTIDE SEQUENCE</scope>
    <source>
        <strain evidence="1">C-17</strain>
    </source>
</reference>
<comment type="caution">
    <text evidence="1">The sequence shown here is derived from an EMBL/GenBank/DDBJ whole genome shotgun (WGS) entry which is preliminary data.</text>
</comment>
<dbReference type="EMBL" id="JAJNAY010000001">
    <property type="protein sequence ID" value="MCD1116889.1"/>
    <property type="molecule type" value="Genomic_DNA"/>
</dbReference>
<keyword evidence="2" id="KW-1185">Reference proteome</keyword>
<dbReference type="AlphaFoldDB" id="A0A9Q3V112"/>
<gene>
    <name evidence="1" type="ORF">LO744_08460</name>
</gene>
<protein>
    <submittedName>
        <fullName evidence="1">Uncharacterized protein</fullName>
    </submittedName>
</protein>
<accession>A0A9Q3V112</accession>
<sequence length="117" mass="13975">MTDQQLEVLLTERCKNLDLTKTAFESLEHILKDNENDKNFLEGLKKNEIKKIFDRFEYQIERRYGGSIIKTRVGLYIEDTDHIWLDNLIPIGYYELDTDFNGLVLNDWFVINKEENI</sequence>
<evidence type="ECO:0000313" key="2">
    <source>
        <dbReference type="Proteomes" id="UP001108025"/>
    </source>
</evidence>